<evidence type="ECO:0000259" key="6">
    <source>
        <dbReference type="PROSITE" id="PS50049"/>
    </source>
</evidence>
<dbReference type="InterPro" id="IPR006052">
    <property type="entry name" value="TNF_dom"/>
</dbReference>
<dbReference type="GO" id="GO:0006955">
    <property type="term" value="P:immune response"/>
    <property type="evidence" value="ECO:0007669"/>
    <property type="project" value="InterPro"/>
</dbReference>
<evidence type="ECO:0000256" key="1">
    <source>
        <dbReference type="ARBA" id="ARBA00004370"/>
    </source>
</evidence>
<dbReference type="PROSITE" id="PS50049">
    <property type="entry name" value="THD_2"/>
    <property type="match status" value="1"/>
</dbReference>
<evidence type="ECO:0000256" key="4">
    <source>
        <dbReference type="ARBA" id="ARBA00023136"/>
    </source>
</evidence>
<comment type="subcellular location">
    <subcellularLocation>
        <location evidence="1">Membrane</location>
    </subcellularLocation>
</comment>
<keyword evidence="8" id="KW-1185">Reference proteome</keyword>
<comment type="similarity">
    <text evidence="2">Belongs to the tumor necrosis factor family.</text>
</comment>
<keyword evidence="3" id="KW-0202">Cytokine</keyword>
<protein>
    <submittedName>
        <fullName evidence="7">Tumor necrosis factor ligand superfamily member 6</fullName>
    </submittedName>
</protein>
<evidence type="ECO:0000256" key="2">
    <source>
        <dbReference type="ARBA" id="ARBA00008670"/>
    </source>
</evidence>
<dbReference type="GO" id="GO:0005164">
    <property type="term" value="F:tumor necrosis factor receptor binding"/>
    <property type="evidence" value="ECO:0007669"/>
    <property type="project" value="InterPro"/>
</dbReference>
<dbReference type="GO" id="GO:0005125">
    <property type="term" value="F:cytokine activity"/>
    <property type="evidence" value="ECO:0007669"/>
    <property type="project" value="UniProtKB-KW"/>
</dbReference>
<sequence length="372" mass="41757">MPPNRYSIDSILSNSSSDTALSIRTSSTNPSFIRPTYPRPLPEIPDMNPLITPRPPPPVPPEVTITQSTVLPLMPRQSHSRPRSRSQQHCYLRRRTLILLSIFSFALSIAAVIILTTMLVIQTNQPDAAFPEGAYEACLKCIILKQNPDDTREEPLFKHLHNKVQNGELMCCARTSVGLSSLLQLMTRRLQNVSIPEPLSLNHYKFSPVSAHVAFKNENPSDSVLTDRNVPLKFDFEIKDDVSQPNHAREVAVTHDTIRILHTGWYYVYSSVYFNPPADKPCQSFKYQTWGNNINKINPQKPDQSGCLAKTAHTCCNTCVTDHHSSFTGGVFHLTSGDRLYVDSSADGIIKYDSRVSYFGLVMLGTNRPDNM</sequence>
<evidence type="ECO:0000313" key="7">
    <source>
        <dbReference type="EMBL" id="KAK0059702.1"/>
    </source>
</evidence>
<dbReference type="Proteomes" id="UP001233172">
    <property type="component" value="Unassembled WGS sequence"/>
</dbReference>
<evidence type="ECO:0000256" key="5">
    <source>
        <dbReference type="SAM" id="Phobius"/>
    </source>
</evidence>
<dbReference type="PANTHER" id="PTHR11471">
    <property type="entry name" value="TUMOR NECROSIS FACTOR FAMILY MEMBER"/>
    <property type="match status" value="1"/>
</dbReference>
<dbReference type="PANTHER" id="PTHR11471:SF13">
    <property type="entry name" value="TNF FAMILY PROFILE DOMAIN-CONTAINING PROTEIN"/>
    <property type="match status" value="1"/>
</dbReference>
<feature type="domain" description="THD" evidence="6">
    <location>
        <begin position="209"/>
        <end position="364"/>
    </location>
</feature>
<gene>
    <name evidence="7" type="ORF">Bpfe_010870</name>
</gene>
<name>A0AAD8FCA3_BIOPF</name>
<feature type="transmembrane region" description="Helical" evidence="5">
    <location>
        <begin position="97"/>
        <end position="121"/>
    </location>
</feature>
<dbReference type="InterPro" id="IPR008983">
    <property type="entry name" value="Tumour_necrosis_fac-like_dom"/>
</dbReference>
<organism evidence="7 8">
    <name type="scientific">Biomphalaria pfeifferi</name>
    <name type="common">Bloodfluke planorb</name>
    <name type="synonym">Freshwater snail</name>
    <dbReference type="NCBI Taxonomy" id="112525"/>
    <lineage>
        <taxon>Eukaryota</taxon>
        <taxon>Metazoa</taxon>
        <taxon>Spiralia</taxon>
        <taxon>Lophotrochozoa</taxon>
        <taxon>Mollusca</taxon>
        <taxon>Gastropoda</taxon>
        <taxon>Heterobranchia</taxon>
        <taxon>Euthyneura</taxon>
        <taxon>Panpulmonata</taxon>
        <taxon>Hygrophila</taxon>
        <taxon>Lymnaeoidea</taxon>
        <taxon>Planorbidae</taxon>
        <taxon>Biomphalaria</taxon>
    </lineage>
</organism>
<accession>A0AAD8FCA3</accession>
<dbReference type="GO" id="GO:0005615">
    <property type="term" value="C:extracellular space"/>
    <property type="evidence" value="ECO:0007669"/>
    <property type="project" value="UniProtKB-KW"/>
</dbReference>
<proteinExistence type="inferred from homology"/>
<dbReference type="AlphaFoldDB" id="A0AAD8FCA3"/>
<keyword evidence="5" id="KW-1133">Transmembrane helix</keyword>
<dbReference type="Pfam" id="PF00229">
    <property type="entry name" value="TNF"/>
    <property type="match status" value="1"/>
</dbReference>
<comment type="caution">
    <text evidence="7">The sequence shown here is derived from an EMBL/GenBank/DDBJ whole genome shotgun (WGS) entry which is preliminary data.</text>
</comment>
<dbReference type="EMBL" id="JASAOG010000040">
    <property type="protein sequence ID" value="KAK0059702.1"/>
    <property type="molecule type" value="Genomic_DNA"/>
</dbReference>
<reference evidence="7" key="2">
    <citation type="submission" date="2023-04" db="EMBL/GenBank/DDBJ databases">
        <authorList>
            <person name="Bu L."/>
            <person name="Lu L."/>
            <person name="Laidemitt M.R."/>
            <person name="Zhang S.M."/>
            <person name="Mutuku M."/>
            <person name="Mkoji G."/>
            <person name="Steinauer M."/>
            <person name="Loker E.S."/>
        </authorList>
    </citation>
    <scope>NUCLEOTIDE SEQUENCE</scope>
    <source>
        <strain evidence="7">KasaAsao</strain>
        <tissue evidence="7">Whole Snail</tissue>
    </source>
</reference>
<evidence type="ECO:0000313" key="8">
    <source>
        <dbReference type="Proteomes" id="UP001233172"/>
    </source>
</evidence>
<dbReference type="GO" id="GO:0016020">
    <property type="term" value="C:membrane"/>
    <property type="evidence" value="ECO:0007669"/>
    <property type="project" value="UniProtKB-SubCell"/>
</dbReference>
<dbReference type="Gene3D" id="2.60.120.40">
    <property type="match status" value="1"/>
</dbReference>
<keyword evidence="5" id="KW-0812">Transmembrane</keyword>
<keyword evidence="4 5" id="KW-0472">Membrane</keyword>
<dbReference type="SUPFAM" id="SSF49842">
    <property type="entry name" value="TNF-like"/>
    <property type="match status" value="1"/>
</dbReference>
<reference evidence="7" key="1">
    <citation type="journal article" date="2023" name="PLoS Negl. Trop. Dis.">
        <title>A genome sequence for Biomphalaria pfeifferi, the major vector snail for the human-infecting parasite Schistosoma mansoni.</title>
        <authorList>
            <person name="Bu L."/>
            <person name="Lu L."/>
            <person name="Laidemitt M.R."/>
            <person name="Zhang S.M."/>
            <person name="Mutuku M."/>
            <person name="Mkoji G."/>
            <person name="Steinauer M."/>
            <person name="Loker E.S."/>
        </authorList>
    </citation>
    <scope>NUCLEOTIDE SEQUENCE</scope>
    <source>
        <strain evidence="7">KasaAsao</strain>
    </source>
</reference>
<evidence type="ECO:0000256" key="3">
    <source>
        <dbReference type="ARBA" id="ARBA00022514"/>
    </source>
</evidence>